<feature type="domain" description="HTH gntR-type" evidence="4">
    <location>
        <begin position="13"/>
        <end position="83"/>
    </location>
</feature>
<evidence type="ECO:0000259" key="4">
    <source>
        <dbReference type="PROSITE" id="PS50949"/>
    </source>
</evidence>
<dbReference type="CDD" id="cd07377">
    <property type="entry name" value="WHTH_GntR"/>
    <property type="match status" value="1"/>
</dbReference>
<organism evidence="5 6">
    <name type="scientific">Glutamicibacter uratoxydans</name>
    <name type="common">Arthrobacter uratoxydans</name>
    <dbReference type="NCBI Taxonomy" id="43667"/>
    <lineage>
        <taxon>Bacteria</taxon>
        <taxon>Bacillati</taxon>
        <taxon>Actinomycetota</taxon>
        <taxon>Actinomycetes</taxon>
        <taxon>Micrococcales</taxon>
        <taxon>Micrococcaceae</taxon>
        <taxon>Glutamicibacter</taxon>
    </lineage>
</organism>
<dbReference type="SMART" id="SM00345">
    <property type="entry name" value="HTH_GNTR"/>
    <property type="match status" value="1"/>
</dbReference>
<dbReference type="InterPro" id="IPR036390">
    <property type="entry name" value="WH_DNA-bd_sf"/>
</dbReference>
<proteinExistence type="predicted"/>
<dbReference type="SUPFAM" id="SSF64288">
    <property type="entry name" value="Chorismate lyase-like"/>
    <property type="match status" value="1"/>
</dbReference>
<dbReference type="SMART" id="SM00866">
    <property type="entry name" value="UTRA"/>
    <property type="match status" value="1"/>
</dbReference>
<protein>
    <submittedName>
        <fullName evidence="5">Transcriptional regulator</fullName>
    </submittedName>
</protein>
<gene>
    <name evidence="5" type="primary">gntR</name>
    <name evidence="5" type="ORF">AUR04nite_07110</name>
</gene>
<dbReference type="OrthoDB" id="3523737at2"/>
<keyword evidence="6" id="KW-1185">Reference proteome</keyword>
<dbReference type="Gene3D" id="1.10.10.10">
    <property type="entry name" value="Winged helix-like DNA-binding domain superfamily/Winged helix DNA-binding domain"/>
    <property type="match status" value="1"/>
</dbReference>
<dbReference type="InterPro" id="IPR050679">
    <property type="entry name" value="Bact_HTH_transcr_reg"/>
</dbReference>
<evidence type="ECO:0000256" key="3">
    <source>
        <dbReference type="ARBA" id="ARBA00023163"/>
    </source>
</evidence>
<dbReference type="SUPFAM" id="SSF46785">
    <property type="entry name" value="Winged helix' DNA-binding domain"/>
    <property type="match status" value="1"/>
</dbReference>
<dbReference type="Gene3D" id="3.40.1410.10">
    <property type="entry name" value="Chorismate lyase-like"/>
    <property type="match status" value="1"/>
</dbReference>
<reference evidence="5 6" key="1">
    <citation type="submission" date="2019-06" db="EMBL/GenBank/DDBJ databases">
        <title>Whole genome shotgun sequence of Glutamicibacter uratoxydans NBRC 15515.</title>
        <authorList>
            <person name="Hosoyama A."/>
            <person name="Uohara A."/>
            <person name="Ohji S."/>
            <person name="Ichikawa N."/>
        </authorList>
    </citation>
    <scope>NUCLEOTIDE SEQUENCE [LARGE SCALE GENOMIC DNA]</scope>
    <source>
        <strain evidence="5 6">NBRC 15515</strain>
    </source>
</reference>
<dbReference type="RefSeq" id="WP_141362003.1">
    <property type="nucleotide sequence ID" value="NZ_BAAAJL010000001.1"/>
</dbReference>
<dbReference type="PRINTS" id="PR00035">
    <property type="entry name" value="HTHGNTR"/>
</dbReference>
<keyword evidence="2" id="KW-0238">DNA-binding</keyword>
<dbReference type="PANTHER" id="PTHR44846:SF1">
    <property type="entry name" value="MANNOSYL-D-GLYCERATE TRANSPORT_METABOLISM SYSTEM REPRESSOR MNGR-RELATED"/>
    <property type="match status" value="1"/>
</dbReference>
<keyword evidence="3" id="KW-0804">Transcription</keyword>
<dbReference type="Pfam" id="PF07702">
    <property type="entry name" value="UTRA"/>
    <property type="match status" value="1"/>
</dbReference>
<dbReference type="AlphaFoldDB" id="A0A4Y4DIQ9"/>
<dbReference type="GO" id="GO:0045892">
    <property type="term" value="P:negative regulation of DNA-templated transcription"/>
    <property type="evidence" value="ECO:0007669"/>
    <property type="project" value="TreeGrafter"/>
</dbReference>
<dbReference type="PANTHER" id="PTHR44846">
    <property type="entry name" value="MANNOSYL-D-GLYCERATE TRANSPORT/METABOLISM SYSTEM REPRESSOR MNGR-RELATED"/>
    <property type="match status" value="1"/>
</dbReference>
<evidence type="ECO:0000313" key="6">
    <source>
        <dbReference type="Proteomes" id="UP000316612"/>
    </source>
</evidence>
<evidence type="ECO:0000256" key="2">
    <source>
        <dbReference type="ARBA" id="ARBA00023125"/>
    </source>
</evidence>
<dbReference type="Proteomes" id="UP000316612">
    <property type="component" value="Unassembled WGS sequence"/>
</dbReference>
<dbReference type="InterPro" id="IPR036388">
    <property type="entry name" value="WH-like_DNA-bd_sf"/>
</dbReference>
<evidence type="ECO:0000256" key="1">
    <source>
        <dbReference type="ARBA" id="ARBA00023015"/>
    </source>
</evidence>
<dbReference type="EMBL" id="BJNY01000003">
    <property type="protein sequence ID" value="GED05179.1"/>
    <property type="molecule type" value="Genomic_DNA"/>
</dbReference>
<keyword evidence="1" id="KW-0805">Transcription regulation</keyword>
<dbReference type="InterPro" id="IPR011663">
    <property type="entry name" value="UTRA"/>
</dbReference>
<dbReference type="PROSITE" id="PS50949">
    <property type="entry name" value="HTH_GNTR"/>
    <property type="match status" value="1"/>
</dbReference>
<comment type="caution">
    <text evidence="5">The sequence shown here is derived from an EMBL/GenBank/DDBJ whole genome shotgun (WGS) entry which is preliminary data.</text>
</comment>
<dbReference type="Pfam" id="PF00392">
    <property type="entry name" value="GntR"/>
    <property type="match status" value="1"/>
</dbReference>
<dbReference type="InterPro" id="IPR028978">
    <property type="entry name" value="Chorismate_lyase_/UTRA_dom_sf"/>
</dbReference>
<evidence type="ECO:0000313" key="5">
    <source>
        <dbReference type="EMBL" id="GED05179.1"/>
    </source>
</evidence>
<dbReference type="GO" id="GO:0003700">
    <property type="term" value="F:DNA-binding transcription factor activity"/>
    <property type="evidence" value="ECO:0007669"/>
    <property type="project" value="InterPro"/>
</dbReference>
<dbReference type="GO" id="GO:0003677">
    <property type="term" value="F:DNA binding"/>
    <property type="evidence" value="ECO:0007669"/>
    <property type="project" value="UniProtKB-KW"/>
</dbReference>
<accession>A0A4Y4DIQ9</accession>
<sequence length="251" mass="27074">MSAAQDLVLDPALSAHQSISEWLTGLIAEQRLPQGFKLPAERRFSQALGVSRMTLRQALESLQQDGSILRVVGAKGGSFVAEARVPVDISNLMGLSKQLLKSVHSASSIVISAQTISAEAAVAEALQLPVGEEVHRIHRLRYAGATPVVIEESFLPAGLFPRFLELDLDGSIYELMSSRYSLAPYSSVEELNPVIISEADAKLMEIKADSAVLGVKRTALAKNGQPVEYSRDLIRTDRLKIVVSGRVGDAT</sequence>
<dbReference type="InterPro" id="IPR000524">
    <property type="entry name" value="Tscrpt_reg_HTH_GntR"/>
</dbReference>
<name>A0A4Y4DIQ9_GLUUR</name>